<dbReference type="EMBL" id="JAPJDA010000007">
    <property type="protein sequence ID" value="MCX2837664.1"/>
    <property type="molecule type" value="Genomic_DNA"/>
</dbReference>
<proteinExistence type="predicted"/>
<evidence type="ECO:0000313" key="2">
    <source>
        <dbReference type="Proteomes" id="UP001148482"/>
    </source>
</evidence>
<evidence type="ECO:0000313" key="1">
    <source>
        <dbReference type="EMBL" id="MCX2837664.1"/>
    </source>
</evidence>
<organism evidence="1 2">
    <name type="scientific">Salinimicrobium profundisediminis</name>
    <dbReference type="NCBI Taxonomy" id="2994553"/>
    <lineage>
        <taxon>Bacteria</taxon>
        <taxon>Pseudomonadati</taxon>
        <taxon>Bacteroidota</taxon>
        <taxon>Flavobacteriia</taxon>
        <taxon>Flavobacteriales</taxon>
        <taxon>Flavobacteriaceae</taxon>
        <taxon>Salinimicrobium</taxon>
    </lineage>
</organism>
<sequence length="480" mass="55387">MKSNSLHILHDALPALVLLGLSFFISSCNNLTSSPSYAYIGGEIINPTLEYVVVKHQGEVLDTVTLDENNRFNYKIENAKEGLYILQHKPETQNIYISRGDSLLLRANTLAFDESLHFSGKGNAKNNFMAEMFLKDENNSQLLLNFHKYTPPVFLEKADSIRQDRINYLAAISEKKNFSEEFNQLAREIINYENYDLRERYTYLVNKYYRDYSRQFPANFHDYREEIDFNCVNIQCSPGYKRLLENYLINYSLAWCADSNLDGADCYNLTDVANVKARLRKAGELIRVPKIREQLLEKIAVRGIIMAENKENIVSILDELEALNFPDENLEKLENLATVQLAYLPGTSLAAVPLLNMEGELVTTQDIIRRPTVIFLWSVYDESYQNEHQVIDLYRKKYPEVDFIGINLDLSEEPAWRVAVRQNGYDPATEFQLAPARIHKEAFQYFLTKMLFVNDASVVEVGDVYLSSPEFESRLLAFLN</sequence>
<keyword evidence="2" id="KW-1185">Reference proteome</keyword>
<gene>
    <name evidence="1" type="ORF">OQ279_05810</name>
</gene>
<dbReference type="Proteomes" id="UP001148482">
    <property type="component" value="Unassembled WGS sequence"/>
</dbReference>
<evidence type="ECO:0008006" key="3">
    <source>
        <dbReference type="Google" id="ProtNLM"/>
    </source>
</evidence>
<dbReference type="AlphaFoldDB" id="A0A9X3I0L1"/>
<dbReference type="PROSITE" id="PS51257">
    <property type="entry name" value="PROKAR_LIPOPROTEIN"/>
    <property type="match status" value="1"/>
</dbReference>
<name>A0A9X3I0L1_9FLAO</name>
<protein>
    <recommendedName>
        <fullName evidence="3">Thioredoxin domain-containing protein</fullName>
    </recommendedName>
</protein>
<comment type="caution">
    <text evidence="1">The sequence shown here is derived from an EMBL/GenBank/DDBJ whole genome shotgun (WGS) entry which is preliminary data.</text>
</comment>
<accession>A0A9X3I0L1</accession>
<reference evidence="1" key="1">
    <citation type="submission" date="2022-11" db="EMBL/GenBank/DDBJ databases">
        <title>Salinimicrobium profundisediminis sp. nov., isolated from deep-sea sediment of the Mariana Trench.</title>
        <authorList>
            <person name="Fu H."/>
        </authorList>
    </citation>
    <scope>NUCLEOTIDE SEQUENCE</scope>
    <source>
        <strain evidence="1">MT39</strain>
    </source>
</reference>
<dbReference type="RefSeq" id="WP_266068901.1">
    <property type="nucleotide sequence ID" value="NZ_JAPJDA010000007.1"/>
</dbReference>